<evidence type="ECO:0000256" key="4">
    <source>
        <dbReference type="ARBA" id="ARBA00022806"/>
    </source>
</evidence>
<dbReference type="GO" id="GO:0043138">
    <property type="term" value="F:3'-5' DNA helicase activity"/>
    <property type="evidence" value="ECO:0007669"/>
    <property type="project" value="UniProtKB-EC"/>
</dbReference>
<evidence type="ECO:0000256" key="9">
    <source>
        <dbReference type="ARBA" id="ARBA00048988"/>
    </source>
</evidence>
<evidence type="ECO:0000256" key="3">
    <source>
        <dbReference type="ARBA" id="ARBA00022801"/>
    </source>
</evidence>
<evidence type="ECO:0000256" key="5">
    <source>
        <dbReference type="ARBA" id="ARBA00022840"/>
    </source>
</evidence>
<dbReference type="PROSITE" id="PS51192">
    <property type="entry name" value="HELICASE_ATP_BIND_1"/>
    <property type="match status" value="1"/>
</dbReference>
<proteinExistence type="inferred from homology"/>
<evidence type="ECO:0000256" key="7">
    <source>
        <dbReference type="ARBA" id="ARBA00034617"/>
    </source>
</evidence>
<dbReference type="GeneID" id="4600333"/>
<keyword evidence="5" id="KW-0067">ATP-binding</keyword>
<feature type="domain" description="Helicase C-terminal" evidence="12">
    <location>
        <begin position="497"/>
        <end position="633"/>
    </location>
</feature>
<dbReference type="RefSeq" id="WP_011751395.1">
    <property type="nucleotide sequence ID" value="NC_008696.1"/>
</dbReference>
<dbReference type="GO" id="GO:0005524">
    <property type="term" value="F:ATP binding"/>
    <property type="evidence" value="ECO:0007669"/>
    <property type="project" value="UniProtKB-KW"/>
</dbReference>
<dbReference type="EnsemblBacteria" id="ABL79270">
    <property type="protein sequence ID" value="ABL79270"/>
    <property type="gene ID" value="Tpen_1875"/>
</dbReference>
<dbReference type="SMART" id="SM00490">
    <property type="entry name" value="HELICc"/>
    <property type="match status" value="1"/>
</dbReference>
<evidence type="ECO:0000259" key="11">
    <source>
        <dbReference type="PROSITE" id="PS51192"/>
    </source>
</evidence>
<name>A1S1E0_THEPD</name>
<keyword evidence="10" id="KW-0175">Coiled coil</keyword>
<accession>A1S1E0</accession>
<keyword evidence="4 13" id="KW-0347">Helicase</keyword>
<keyword evidence="14" id="KW-1185">Reference proteome</keyword>
<dbReference type="InterPro" id="IPR014001">
    <property type="entry name" value="Helicase_ATP-bd"/>
</dbReference>
<geneLocation type="plasmid" evidence="13 14">
    <name>pTPEN01</name>
</geneLocation>
<dbReference type="KEGG" id="tpe:Tpen_1875"/>
<gene>
    <name evidence="13" type="ordered locus">Tpen_1875</name>
</gene>
<dbReference type="AlphaFoldDB" id="A1S1E0"/>
<keyword evidence="3" id="KW-0378">Hydrolase</keyword>
<dbReference type="eggNOG" id="arCOG00874">
    <property type="taxonomic scope" value="Archaea"/>
</dbReference>
<protein>
    <recommendedName>
        <fullName evidence="8">DNA 3'-5' helicase</fullName>
        <ecNumber evidence="8">5.6.2.4</ecNumber>
    </recommendedName>
</protein>
<feature type="domain" description="Helicase ATP-binding" evidence="11">
    <location>
        <begin position="265"/>
        <end position="418"/>
    </location>
</feature>
<dbReference type="SUPFAM" id="SSF52540">
    <property type="entry name" value="P-loop containing nucleoside triphosphate hydrolases"/>
    <property type="match status" value="1"/>
</dbReference>
<dbReference type="PANTHER" id="PTHR11274:SF0">
    <property type="entry name" value="GENERAL TRANSCRIPTION AND DNA REPAIR FACTOR IIH HELICASE SUBUNIT XPB"/>
    <property type="match status" value="1"/>
</dbReference>
<dbReference type="PANTHER" id="PTHR11274">
    <property type="entry name" value="RAD25/XP-B DNA REPAIR HELICASE"/>
    <property type="match status" value="1"/>
</dbReference>
<dbReference type="InterPro" id="IPR006935">
    <property type="entry name" value="Helicase/UvrB_N"/>
</dbReference>
<comment type="catalytic activity">
    <reaction evidence="7">
        <text>Couples ATP hydrolysis with the unwinding of duplex DNA by translocating in the 3'-5' direction.</text>
        <dbReference type="EC" id="5.6.2.4"/>
    </reaction>
</comment>
<dbReference type="GO" id="GO:0003677">
    <property type="term" value="F:DNA binding"/>
    <property type="evidence" value="ECO:0007669"/>
    <property type="project" value="InterPro"/>
</dbReference>
<dbReference type="SMART" id="SM00487">
    <property type="entry name" value="DEXDc"/>
    <property type="match status" value="1"/>
</dbReference>
<dbReference type="InterPro" id="IPR001650">
    <property type="entry name" value="Helicase_C-like"/>
</dbReference>
<dbReference type="Pfam" id="PF04851">
    <property type="entry name" value="ResIII"/>
    <property type="match status" value="1"/>
</dbReference>
<evidence type="ECO:0000313" key="14">
    <source>
        <dbReference type="Proteomes" id="UP000000641"/>
    </source>
</evidence>
<sequence length="633" mass="71623">MREKKAWGAIGKEVSPDSNPLSAYNSEVERLRLAIRRNRDLAPSLEFEIARAIASRLALIRAKGLDTQEIVNDICDAVDSSLSLGENLAIVEKILAKWLGGAYYSDNNSPEEVEAQYNSWLESRLAVLADKVELGEASPEEIEEAKQILAQNPRLKDKYAELAQKLGVEQYVDWRQILAPQAISELELTEEEASTQIILGVDTSIWGYELLADLAGDEERLKELLREQGLTERDYTARVLSERIRKIRVAKIVVPKKMRDYQRIALRWLLSAHGAVQIPTGGGKTLIGSTLAVNLALWGYDTAIIVPTQVLAEQWASHFEREWRLRVNVKYGGVNRRGQGLGELITVMVYNTFVSEVKRGYTPFAVIVDESHHAGARELARTLARLARLGVHIYGFSATHKREDTEEQWVLDMLLPKRYEVSPSELQEQGYMVPIELVGIRVTETQEFYQQYEEIQEKIRRLSRRIEDGEKHLKKDLMKLVNLRKQLAARSPVKWSSALALINRLAQEHNRVLVWTESQDVALKLAQTLGGKAILSKTPKTERARILKEWGSTFRVLVTCRVLDEGVDVPEVSVGVMLASGTTDRQLIQRAGRLLRPAPGKTKATLFYVYVAYTHEETAFHKLKAIFARRGLQ</sequence>
<dbReference type="PROSITE" id="PS51194">
    <property type="entry name" value="HELICASE_CTER"/>
    <property type="match status" value="1"/>
</dbReference>
<dbReference type="InterPro" id="IPR050615">
    <property type="entry name" value="ATP-dep_DNA_Helicase"/>
</dbReference>
<evidence type="ECO:0000256" key="2">
    <source>
        <dbReference type="ARBA" id="ARBA00022741"/>
    </source>
</evidence>
<dbReference type="Gene3D" id="3.40.50.300">
    <property type="entry name" value="P-loop containing nucleotide triphosphate hydrolases"/>
    <property type="match status" value="2"/>
</dbReference>
<evidence type="ECO:0000256" key="10">
    <source>
        <dbReference type="SAM" id="Coils"/>
    </source>
</evidence>
<dbReference type="Proteomes" id="UP000000641">
    <property type="component" value="Plasmid pTPEN01"/>
</dbReference>
<evidence type="ECO:0000313" key="13">
    <source>
        <dbReference type="EMBL" id="ABL79270.1"/>
    </source>
</evidence>
<comment type="catalytic activity">
    <reaction evidence="9">
        <text>ATP + H2O = ADP + phosphate + H(+)</text>
        <dbReference type="Rhea" id="RHEA:13065"/>
        <dbReference type="ChEBI" id="CHEBI:15377"/>
        <dbReference type="ChEBI" id="CHEBI:15378"/>
        <dbReference type="ChEBI" id="CHEBI:30616"/>
        <dbReference type="ChEBI" id="CHEBI:43474"/>
        <dbReference type="ChEBI" id="CHEBI:456216"/>
        <dbReference type="EC" id="5.6.2.4"/>
    </reaction>
</comment>
<organism evidence="13 14">
    <name type="scientific">Thermofilum pendens (strain DSM 2475 / Hrk 5)</name>
    <dbReference type="NCBI Taxonomy" id="368408"/>
    <lineage>
        <taxon>Archaea</taxon>
        <taxon>Thermoproteota</taxon>
        <taxon>Thermoprotei</taxon>
        <taxon>Thermofilales</taxon>
        <taxon>Thermofilaceae</taxon>
        <taxon>Thermofilum</taxon>
    </lineage>
</organism>
<keyword evidence="6" id="KW-0413">Isomerase</keyword>
<dbReference type="OrthoDB" id="11644at2157"/>
<dbReference type="HOGENOM" id="CLU_431912_0_0_2"/>
<reference evidence="14" key="1">
    <citation type="journal article" date="2008" name="J. Bacteriol.">
        <title>Genome sequence of Thermofilum pendens reveals an exceptional loss of biosynthetic pathways without genome reduction.</title>
        <authorList>
            <person name="Anderson I."/>
            <person name="Rodriguez J."/>
            <person name="Susanti D."/>
            <person name="Porat I."/>
            <person name="Reich C."/>
            <person name="Ulrich L.E."/>
            <person name="Elkins J.G."/>
            <person name="Mavromatis K."/>
            <person name="Lykidis A."/>
            <person name="Kim E."/>
            <person name="Thompson L.S."/>
            <person name="Nolan M."/>
            <person name="Land M."/>
            <person name="Copeland A."/>
            <person name="Lapidus A."/>
            <person name="Lucas S."/>
            <person name="Detter C."/>
            <person name="Zhulin I.B."/>
            <person name="Olsen G.J."/>
            <person name="Whitman W."/>
            <person name="Mukhopadhyay B."/>
            <person name="Bristow J."/>
            <person name="Kyrpides N."/>
        </authorList>
    </citation>
    <scope>NUCLEOTIDE SEQUENCE [LARGE SCALE GENOMIC DNA]</scope>
    <source>
        <strain evidence="14">DSM 2475 / Hrk 5</strain>
        <plasmid evidence="14">pTPEN01</plasmid>
    </source>
</reference>
<keyword evidence="2" id="KW-0547">Nucleotide-binding</keyword>
<evidence type="ECO:0000256" key="8">
    <source>
        <dbReference type="ARBA" id="ARBA00034808"/>
    </source>
</evidence>
<evidence type="ECO:0000256" key="6">
    <source>
        <dbReference type="ARBA" id="ARBA00023235"/>
    </source>
</evidence>
<dbReference type="EC" id="5.6.2.4" evidence="8"/>
<dbReference type="InterPro" id="IPR027417">
    <property type="entry name" value="P-loop_NTPase"/>
</dbReference>
<dbReference type="InterPro" id="IPR032438">
    <property type="entry name" value="ERCC3_RAD25_C"/>
</dbReference>
<feature type="coiled-coil region" evidence="10">
    <location>
        <begin position="445"/>
        <end position="472"/>
    </location>
</feature>
<evidence type="ECO:0000259" key="12">
    <source>
        <dbReference type="PROSITE" id="PS51194"/>
    </source>
</evidence>
<evidence type="ECO:0000256" key="1">
    <source>
        <dbReference type="ARBA" id="ARBA00006637"/>
    </source>
</evidence>
<dbReference type="GO" id="GO:0016787">
    <property type="term" value="F:hydrolase activity"/>
    <property type="evidence" value="ECO:0007669"/>
    <property type="project" value="UniProtKB-KW"/>
</dbReference>
<dbReference type="EMBL" id="CP000506">
    <property type="protein sequence ID" value="ABL79270.1"/>
    <property type="molecule type" value="Genomic_DNA"/>
</dbReference>
<keyword evidence="13" id="KW-0614">Plasmid</keyword>
<dbReference type="Pfam" id="PF16203">
    <property type="entry name" value="ERCC3_RAD25_C"/>
    <property type="match status" value="1"/>
</dbReference>
<comment type="similarity">
    <text evidence="1">Belongs to the helicase family. RAD25/XPB subfamily.</text>
</comment>